<evidence type="ECO:0000259" key="7">
    <source>
        <dbReference type="PROSITE" id="PS51005"/>
    </source>
</evidence>
<evidence type="ECO:0000256" key="2">
    <source>
        <dbReference type="ARBA" id="ARBA00023125"/>
    </source>
</evidence>
<dbReference type="GO" id="GO:0005634">
    <property type="term" value="C:nucleus"/>
    <property type="evidence" value="ECO:0000318"/>
    <property type="project" value="GO_Central"/>
</dbReference>
<evidence type="ECO:0000256" key="1">
    <source>
        <dbReference type="ARBA" id="ARBA00023015"/>
    </source>
</evidence>
<dbReference type="SUPFAM" id="SSF101941">
    <property type="entry name" value="NAC domain"/>
    <property type="match status" value="1"/>
</dbReference>
<organism evidence="8 9">
    <name type="scientific">Sorghum bicolor</name>
    <name type="common">Sorghum</name>
    <name type="synonym">Sorghum vulgare</name>
    <dbReference type="NCBI Taxonomy" id="4558"/>
    <lineage>
        <taxon>Eukaryota</taxon>
        <taxon>Viridiplantae</taxon>
        <taxon>Streptophyta</taxon>
        <taxon>Embryophyta</taxon>
        <taxon>Tracheophyta</taxon>
        <taxon>Spermatophyta</taxon>
        <taxon>Magnoliopsida</taxon>
        <taxon>Liliopsida</taxon>
        <taxon>Poales</taxon>
        <taxon>Poaceae</taxon>
        <taxon>PACMAD clade</taxon>
        <taxon>Panicoideae</taxon>
        <taxon>Andropogonodae</taxon>
        <taxon>Andropogoneae</taxon>
        <taxon>Sorghinae</taxon>
        <taxon>Sorghum</taxon>
    </lineage>
</organism>
<keyword evidence="3" id="KW-0804">Transcription</keyword>
<reference evidence="9" key="2">
    <citation type="journal article" date="2018" name="Plant J.">
        <title>The Sorghum bicolor reference genome: improved assembly, gene annotations, a transcriptome atlas, and signatures of genome organization.</title>
        <authorList>
            <person name="McCormick R.F."/>
            <person name="Truong S.K."/>
            <person name="Sreedasyam A."/>
            <person name="Jenkins J."/>
            <person name="Shu S."/>
            <person name="Sims D."/>
            <person name="Kennedy M."/>
            <person name="Amirebrahimi M."/>
            <person name="Weers B.D."/>
            <person name="McKinley B."/>
            <person name="Mattison A."/>
            <person name="Morishige D.T."/>
            <person name="Grimwood J."/>
            <person name="Schmutz J."/>
            <person name="Mullet J.E."/>
        </authorList>
    </citation>
    <scope>NUCLEOTIDE SEQUENCE [LARGE SCALE GENOMIC DNA]</scope>
    <source>
        <strain evidence="9">cv. BTx623</strain>
    </source>
</reference>
<dbReference type="GO" id="GO:0000976">
    <property type="term" value="F:transcription cis-regulatory region binding"/>
    <property type="evidence" value="ECO:0000318"/>
    <property type="project" value="GO_Central"/>
</dbReference>
<feature type="signal peptide" evidence="6">
    <location>
        <begin position="1"/>
        <end position="21"/>
    </location>
</feature>
<proteinExistence type="predicted"/>
<dbReference type="EMBL" id="CM000765">
    <property type="protein sequence ID" value="OQU81053.1"/>
    <property type="molecule type" value="Genomic_DNA"/>
</dbReference>
<dbReference type="InParanoid" id="A0A1Z5RBA8"/>
<keyword evidence="6" id="KW-0732">Signal</keyword>
<evidence type="ECO:0000256" key="5">
    <source>
        <dbReference type="SAM" id="MobiDB-lite"/>
    </source>
</evidence>
<evidence type="ECO:0000256" key="6">
    <source>
        <dbReference type="SAM" id="SignalP"/>
    </source>
</evidence>
<dbReference type="PANTHER" id="PTHR31079">
    <property type="entry name" value="NAC DOMAIN-CONTAINING PROTEIN 73"/>
    <property type="match status" value="1"/>
</dbReference>
<evidence type="ECO:0000313" key="8">
    <source>
        <dbReference type="EMBL" id="OQU81053.1"/>
    </source>
</evidence>
<dbReference type="Gene3D" id="2.170.150.80">
    <property type="entry name" value="NAC domain"/>
    <property type="match status" value="1"/>
</dbReference>
<keyword evidence="1" id="KW-0805">Transcription regulation</keyword>
<feature type="non-terminal residue" evidence="8">
    <location>
        <position position="315"/>
    </location>
</feature>
<dbReference type="PROSITE" id="PS51005">
    <property type="entry name" value="NAC"/>
    <property type="match status" value="1"/>
</dbReference>
<dbReference type="GO" id="GO:0006355">
    <property type="term" value="P:regulation of DNA-templated transcription"/>
    <property type="evidence" value="ECO:0000318"/>
    <property type="project" value="GO_Central"/>
</dbReference>
<dbReference type="PANTHER" id="PTHR31079:SF31">
    <property type="entry name" value="NAC DOMAIN-CONTAINING PROTEIN 75"/>
    <property type="match status" value="1"/>
</dbReference>
<protein>
    <recommendedName>
        <fullName evidence="7">NAC domain-containing protein</fullName>
    </recommendedName>
</protein>
<dbReference type="InterPro" id="IPR036093">
    <property type="entry name" value="NAC_dom_sf"/>
</dbReference>
<evidence type="ECO:0000256" key="4">
    <source>
        <dbReference type="ARBA" id="ARBA00023242"/>
    </source>
</evidence>
<feature type="region of interest" description="Disordered" evidence="5">
    <location>
        <begin position="158"/>
        <end position="180"/>
    </location>
</feature>
<accession>A0A1Z5RBA8</accession>
<dbReference type="GO" id="GO:0003700">
    <property type="term" value="F:DNA-binding transcription factor activity"/>
    <property type="evidence" value="ECO:0007669"/>
    <property type="project" value="InterPro"/>
</dbReference>
<keyword evidence="9" id="KW-1185">Reference proteome</keyword>
<feature type="chain" id="PRO_5012712658" description="NAC domain-containing protein" evidence="6">
    <location>
        <begin position="22"/>
        <end position="315"/>
    </location>
</feature>
<dbReference type="InterPro" id="IPR003441">
    <property type="entry name" value="NAC-dom"/>
</dbReference>
<dbReference type="Proteomes" id="UP000000768">
    <property type="component" value="Chromosome 6"/>
</dbReference>
<dbReference type="eggNOG" id="ENOG502QQ7W">
    <property type="taxonomic scope" value="Eukaryota"/>
</dbReference>
<dbReference type="AlphaFoldDB" id="A0A1Z5RBA8"/>
<keyword evidence="2" id="KW-0238">DNA-binding</keyword>
<name>A0A1Z5RBA8_SORBI</name>
<sequence length="315" mass="34831">RNSCFALLCLGGVLRPHSSLAGSPPSGLRPPHRSELLHRDARSTADAMGDSGANISSNGTDARASLACPNCNYLNLAGFPAGLRFNPSDQELIEHLESMVLAKEGGGSRAHALINHFIPTIEEDIGICYTHPENLPGVTRDGQSKHFFHKTSKAYPTSTRTRRKIMSERSQRGSEDVGEARWHRTGNTRPLIVGGRQKGFKKILVLHNVNHGKREKTNWVMHQYHLGMSEEEKDGELVLSKVFYRCPNTTMIEQNDEKVEVTSEATPNILPVSGLQQSLQLLSPWCKCSSTKCIGMLKVTASASLYLQRCFTRLV</sequence>
<feature type="compositionally biased region" description="Basic and acidic residues" evidence="5">
    <location>
        <begin position="165"/>
        <end position="180"/>
    </location>
</feature>
<dbReference type="InterPro" id="IPR044799">
    <property type="entry name" value="SOG1-like"/>
</dbReference>
<keyword evidence="4" id="KW-0539">Nucleus</keyword>
<dbReference type="Pfam" id="PF02365">
    <property type="entry name" value="NAM"/>
    <property type="match status" value="1"/>
</dbReference>
<feature type="domain" description="NAC" evidence="7">
    <location>
        <begin position="79"/>
        <end position="245"/>
    </location>
</feature>
<evidence type="ECO:0000256" key="3">
    <source>
        <dbReference type="ARBA" id="ARBA00023163"/>
    </source>
</evidence>
<gene>
    <name evidence="8" type="ORF">SORBI_3006G004100</name>
</gene>
<dbReference type="Gramene" id="OQU81053">
    <property type="protein sequence ID" value="OQU81053"/>
    <property type="gene ID" value="SORBI_3006G004100"/>
</dbReference>
<dbReference type="STRING" id="4558.A0A1Z5RBA8"/>
<evidence type="ECO:0000313" key="9">
    <source>
        <dbReference type="Proteomes" id="UP000000768"/>
    </source>
</evidence>
<reference evidence="8 9" key="1">
    <citation type="journal article" date="2009" name="Nature">
        <title>The Sorghum bicolor genome and the diversification of grasses.</title>
        <authorList>
            <person name="Paterson A.H."/>
            <person name="Bowers J.E."/>
            <person name="Bruggmann R."/>
            <person name="Dubchak I."/>
            <person name="Grimwood J."/>
            <person name="Gundlach H."/>
            <person name="Haberer G."/>
            <person name="Hellsten U."/>
            <person name="Mitros T."/>
            <person name="Poliakov A."/>
            <person name="Schmutz J."/>
            <person name="Spannagl M."/>
            <person name="Tang H."/>
            <person name="Wang X."/>
            <person name="Wicker T."/>
            <person name="Bharti A.K."/>
            <person name="Chapman J."/>
            <person name="Feltus F.A."/>
            <person name="Gowik U."/>
            <person name="Grigoriev I.V."/>
            <person name="Lyons E."/>
            <person name="Maher C.A."/>
            <person name="Martis M."/>
            <person name="Narechania A."/>
            <person name="Otillar R.P."/>
            <person name="Penning B.W."/>
            <person name="Salamov A.A."/>
            <person name="Wang Y."/>
            <person name="Zhang L."/>
            <person name="Carpita N.C."/>
            <person name="Freeling M."/>
            <person name="Gingle A.R."/>
            <person name="Hash C.T."/>
            <person name="Keller B."/>
            <person name="Klein P."/>
            <person name="Kresovich S."/>
            <person name="McCann M.C."/>
            <person name="Ming R."/>
            <person name="Peterson D.G."/>
            <person name="Mehboob-ur-Rahman"/>
            <person name="Ware D."/>
            <person name="Westhoff P."/>
            <person name="Mayer K.F."/>
            <person name="Messing J."/>
            <person name="Rokhsar D.S."/>
        </authorList>
    </citation>
    <scope>NUCLEOTIDE SEQUENCE [LARGE SCALE GENOMIC DNA]</scope>
    <source>
        <strain evidence="9">cv. BTx623</strain>
    </source>
</reference>